<keyword evidence="2" id="KW-0560">Oxidoreductase</keyword>
<protein>
    <recommendedName>
        <fullName evidence="4">Transketolase-like pyrimidine-binding domain-containing protein</fullName>
    </recommendedName>
</protein>
<dbReference type="InterPro" id="IPR005475">
    <property type="entry name" value="Transketolase-like_Pyr-bd"/>
</dbReference>
<dbReference type="PANTHER" id="PTHR43257">
    <property type="entry name" value="PYRUVATE DEHYDROGENASE E1 COMPONENT BETA SUBUNIT"/>
    <property type="match status" value="1"/>
</dbReference>
<reference evidence="5" key="1">
    <citation type="submission" date="2016-04" db="EMBL/GenBank/DDBJ databases">
        <authorList>
            <person name="Evans L.H."/>
            <person name="Alamgir A."/>
            <person name="Owens N."/>
            <person name="Weber N.D."/>
            <person name="Virtaneva K."/>
            <person name="Barbian K."/>
            <person name="Babar A."/>
            <person name="Rosenke K."/>
        </authorList>
    </citation>
    <scope>NUCLEOTIDE SEQUENCE</scope>
    <source>
        <strain evidence="5">86</strain>
    </source>
</reference>
<dbReference type="SMART" id="SM00861">
    <property type="entry name" value="Transket_pyr"/>
    <property type="match status" value="1"/>
</dbReference>
<evidence type="ECO:0000256" key="1">
    <source>
        <dbReference type="ARBA" id="ARBA00001964"/>
    </source>
</evidence>
<dbReference type="Pfam" id="PF02780">
    <property type="entry name" value="Transketolase_C"/>
    <property type="match status" value="1"/>
</dbReference>
<comment type="cofactor">
    <cofactor evidence="1">
        <name>thiamine diphosphate</name>
        <dbReference type="ChEBI" id="CHEBI:58937"/>
    </cofactor>
</comment>
<name>A0A212JPP2_9PROT</name>
<evidence type="ECO:0000256" key="2">
    <source>
        <dbReference type="ARBA" id="ARBA00023002"/>
    </source>
</evidence>
<dbReference type="InterPro" id="IPR029061">
    <property type="entry name" value="THDP-binding"/>
</dbReference>
<organism evidence="5">
    <name type="scientific">uncultured Alphaproteobacteria bacterium</name>
    <dbReference type="NCBI Taxonomy" id="91750"/>
    <lineage>
        <taxon>Bacteria</taxon>
        <taxon>Pseudomonadati</taxon>
        <taxon>Pseudomonadota</taxon>
        <taxon>Alphaproteobacteria</taxon>
        <taxon>environmental samples</taxon>
    </lineage>
</organism>
<dbReference type="AlphaFoldDB" id="A0A212JPP2"/>
<accession>A0A212JPP2</accession>
<proteinExistence type="predicted"/>
<evidence type="ECO:0000256" key="3">
    <source>
        <dbReference type="ARBA" id="ARBA00023052"/>
    </source>
</evidence>
<dbReference type="Gene3D" id="3.40.50.920">
    <property type="match status" value="1"/>
</dbReference>
<evidence type="ECO:0000313" key="5">
    <source>
        <dbReference type="EMBL" id="SBW01434.1"/>
    </source>
</evidence>
<keyword evidence="3" id="KW-0786">Thiamine pyrophosphate</keyword>
<dbReference type="GO" id="GO:0016491">
    <property type="term" value="F:oxidoreductase activity"/>
    <property type="evidence" value="ECO:0007669"/>
    <property type="project" value="UniProtKB-KW"/>
</dbReference>
<gene>
    <name evidence="5" type="ORF">KL86APRO_11430</name>
</gene>
<evidence type="ECO:0000259" key="4">
    <source>
        <dbReference type="SMART" id="SM00861"/>
    </source>
</evidence>
<dbReference type="Gene3D" id="3.40.50.970">
    <property type="match status" value="1"/>
</dbReference>
<dbReference type="InterPro" id="IPR009014">
    <property type="entry name" value="Transketo_C/PFOR_II"/>
</dbReference>
<dbReference type="InterPro" id="IPR033248">
    <property type="entry name" value="Transketolase_C"/>
</dbReference>
<dbReference type="SUPFAM" id="SSF52922">
    <property type="entry name" value="TK C-terminal domain-like"/>
    <property type="match status" value="1"/>
</dbReference>
<dbReference type="SUPFAM" id="SSF52518">
    <property type="entry name" value="Thiamin diphosphate-binding fold (THDP-binding)"/>
    <property type="match status" value="1"/>
</dbReference>
<sequence length="351" mass="37984">MTAPQSLTYRDALLESMRTLMRDNPDAIVLGQGADDFKGIFGTTVGLPETFGAERVMDTPLAEEAVCGIAIGAALNGMYPILTHIRADFMLLATNQIVNLAAKYRYMFGGRFRVPMLIRTVVGRSWGQGAQHSQSLQSLFAHIPGLVVLMPSSPQAILDAYPAAAKLGCPVISFEHRLLYDVAFLPEAPAADPLSSRRIRAGKDVTVVATSIMVLEAKRVAAHLANFGIDCDVIDLNVLTSPDWDMVLESVRRTGRLLIADTSWLPYGVASEVCRIVCERAHAALSAPVVCLGMAPSPCPTAKALEDIFYPNLHDFGDAIARLVTGRTDHGIPLPDETSMADVYKKFKGPF</sequence>
<dbReference type="PANTHER" id="PTHR43257:SF2">
    <property type="entry name" value="PYRUVATE DEHYDROGENASE E1 COMPONENT SUBUNIT BETA"/>
    <property type="match status" value="1"/>
</dbReference>
<dbReference type="Pfam" id="PF02779">
    <property type="entry name" value="Transket_pyr"/>
    <property type="match status" value="1"/>
</dbReference>
<feature type="domain" description="Transketolase-like pyrimidine-binding" evidence="4">
    <location>
        <begin position="7"/>
        <end position="182"/>
    </location>
</feature>
<dbReference type="EMBL" id="FLUO01000001">
    <property type="protein sequence ID" value="SBW01434.1"/>
    <property type="molecule type" value="Genomic_DNA"/>
</dbReference>